<feature type="domain" description="Thiopeptide-type bacteriocin biosynthesis" evidence="1">
    <location>
        <begin position="41"/>
        <end position="241"/>
    </location>
</feature>
<dbReference type="NCBIfam" id="TIGR03891">
    <property type="entry name" value="thiopep_ocin"/>
    <property type="match status" value="1"/>
</dbReference>
<evidence type="ECO:0000259" key="1">
    <source>
        <dbReference type="Pfam" id="PF14028"/>
    </source>
</evidence>
<evidence type="ECO:0000313" key="3">
    <source>
        <dbReference type="Proteomes" id="UP000256269"/>
    </source>
</evidence>
<name>A0A3E0GTS8_9PSEU</name>
<dbReference type="AlphaFoldDB" id="A0A3E0GTS8"/>
<dbReference type="EMBL" id="QUNO01000030">
    <property type="protein sequence ID" value="REH27103.1"/>
    <property type="molecule type" value="Genomic_DNA"/>
</dbReference>
<organism evidence="2 3">
    <name type="scientific">Kutzneria buriramensis</name>
    <dbReference type="NCBI Taxonomy" id="1045776"/>
    <lineage>
        <taxon>Bacteria</taxon>
        <taxon>Bacillati</taxon>
        <taxon>Actinomycetota</taxon>
        <taxon>Actinomycetes</taxon>
        <taxon>Pseudonocardiales</taxon>
        <taxon>Pseudonocardiaceae</taxon>
        <taxon>Kutzneria</taxon>
    </lineage>
</organism>
<dbReference type="Pfam" id="PF14028">
    <property type="entry name" value="Lant_dehydr_C"/>
    <property type="match status" value="1"/>
</dbReference>
<evidence type="ECO:0000313" key="2">
    <source>
        <dbReference type="EMBL" id="REH27103.1"/>
    </source>
</evidence>
<accession>A0A3E0GTS8</accession>
<dbReference type="Proteomes" id="UP000256269">
    <property type="component" value="Unassembled WGS sequence"/>
</dbReference>
<dbReference type="InterPro" id="IPR023809">
    <property type="entry name" value="Thiopep_bacteriocin_synth_dom"/>
</dbReference>
<gene>
    <name evidence="2" type="ORF">BCF44_13075</name>
</gene>
<dbReference type="RefSeq" id="WP_170218194.1">
    <property type="nucleotide sequence ID" value="NZ_CP144375.1"/>
</dbReference>
<comment type="caution">
    <text evidence="2">The sequence shown here is derived from an EMBL/GenBank/DDBJ whole genome shotgun (WGS) entry which is preliminary data.</text>
</comment>
<keyword evidence="3" id="KW-1185">Reference proteome</keyword>
<protein>
    <submittedName>
        <fullName evidence="2">Thiopeptide-type bacteriocin biosynthesis protein</fullName>
    </submittedName>
</protein>
<reference evidence="2 3" key="1">
    <citation type="submission" date="2018-08" db="EMBL/GenBank/DDBJ databases">
        <title>Genomic Encyclopedia of Archaeal and Bacterial Type Strains, Phase II (KMG-II): from individual species to whole genera.</title>
        <authorList>
            <person name="Goeker M."/>
        </authorList>
    </citation>
    <scope>NUCLEOTIDE SEQUENCE [LARGE SCALE GENOMIC DNA]</scope>
    <source>
        <strain evidence="2 3">DSM 45791</strain>
    </source>
</reference>
<sequence>MLSQQERLTFLAGGVAALRDGAAPTWTQLGLARPKSGVYAEISAAVRDLLAADRITDFFFMHKPPGLRVRFAAAPGREAWVRAEVDRLARRWEDEGLIGGIVPGVYEPEAFLFGGAAAMCHVHRLFTADSVAWLDHHVRTELPAWLVSMRLLRSVFGGLGLCCQAWPRVRDTCGRRVPLRDESVAAACSELRGVWETTRSPVAPAARSWRVALERAGVDAAEAAAYYVVFHWNRARLSAARQALITEALAGA</sequence>
<proteinExistence type="predicted"/>